<dbReference type="Gene3D" id="1.10.1060.10">
    <property type="entry name" value="Alpha-helical ferredoxin"/>
    <property type="match status" value="1"/>
</dbReference>
<dbReference type="Gene3D" id="3.30.70.20">
    <property type="match status" value="1"/>
</dbReference>
<dbReference type="PRINTS" id="PR00419">
    <property type="entry name" value="ADXRDTASE"/>
</dbReference>
<dbReference type="PANTHER" id="PTHR42783:SF3">
    <property type="entry name" value="GLUTAMATE SYNTHASE [NADPH] SMALL CHAIN-RELATED"/>
    <property type="match status" value="1"/>
</dbReference>
<dbReference type="InterPro" id="IPR028261">
    <property type="entry name" value="DPD_II"/>
</dbReference>
<reference evidence="5 6" key="1">
    <citation type="journal article" date="2017" name="ISME J.">
        <title>Energy and carbon metabolisms in a deep terrestrial subsurface fluid microbial community.</title>
        <authorList>
            <person name="Momper L."/>
            <person name="Jungbluth S.P."/>
            <person name="Lee M.D."/>
            <person name="Amend J.P."/>
        </authorList>
    </citation>
    <scope>NUCLEOTIDE SEQUENCE [LARGE SCALE GENOMIC DNA]</scope>
    <source>
        <strain evidence="5">SURF_17</strain>
    </source>
</reference>
<dbReference type="Gene3D" id="3.50.50.60">
    <property type="entry name" value="FAD/NAD(P)-binding domain"/>
    <property type="match status" value="2"/>
</dbReference>
<dbReference type="PROSITE" id="PS51379">
    <property type="entry name" value="4FE4S_FER_2"/>
    <property type="match status" value="2"/>
</dbReference>
<name>A0A419F896_9BACT</name>
<evidence type="ECO:0000313" key="5">
    <source>
        <dbReference type="EMBL" id="RJP74601.1"/>
    </source>
</evidence>
<dbReference type="SUPFAM" id="SSF46548">
    <property type="entry name" value="alpha-helical ferredoxin"/>
    <property type="match status" value="1"/>
</dbReference>
<dbReference type="Pfam" id="PF13237">
    <property type="entry name" value="Fer4_10"/>
    <property type="match status" value="1"/>
</dbReference>
<dbReference type="InterPro" id="IPR017900">
    <property type="entry name" value="4Fe4S_Fe_S_CS"/>
</dbReference>
<organism evidence="5 6">
    <name type="scientific">Candidatus Abyssobacteria bacterium SURF_17</name>
    <dbReference type="NCBI Taxonomy" id="2093361"/>
    <lineage>
        <taxon>Bacteria</taxon>
        <taxon>Pseudomonadati</taxon>
        <taxon>Candidatus Hydrogenedentota</taxon>
        <taxon>Candidatus Abyssobacteria</taxon>
    </lineage>
</organism>
<keyword evidence="1" id="KW-0479">Metal-binding</keyword>
<feature type="domain" description="4Fe-4S ferredoxin-type" evidence="4">
    <location>
        <begin position="546"/>
        <end position="575"/>
    </location>
</feature>
<dbReference type="GO" id="GO:0051536">
    <property type="term" value="F:iron-sulfur cluster binding"/>
    <property type="evidence" value="ECO:0007669"/>
    <property type="project" value="UniProtKB-KW"/>
</dbReference>
<dbReference type="AlphaFoldDB" id="A0A419F896"/>
<evidence type="ECO:0000313" key="6">
    <source>
        <dbReference type="Proteomes" id="UP000285961"/>
    </source>
</evidence>
<keyword evidence="3" id="KW-0411">Iron-sulfur</keyword>
<dbReference type="Pfam" id="PF14691">
    <property type="entry name" value="Fer4_20"/>
    <property type="match status" value="1"/>
</dbReference>
<dbReference type="GO" id="GO:0046872">
    <property type="term" value="F:metal ion binding"/>
    <property type="evidence" value="ECO:0007669"/>
    <property type="project" value="UniProtKB-KW"/>
</dbReference>
<evidence type="ECO:0000256" key="3">
    <source>
        <dbReference type="ARBA" id="ARBA00023014"/>
    </source>
</evidence>
<dbReference type="InterPro" id="IPR009051">
    <property type="entry name" value="Helical_ferredxn"/>
</dbReference>
<dbReference type="Proteomes" id="UP000285961">
    <property type="component" value="Unassembled WGS sequence"/>
</dbReference>
<dbReference type="InterPro" id="IPR023753">
    <property type="entry name" value="FAD/NAD-binding_dom"/>
</dbReference>
<dbReference type="InterPro" id="IPR036188">
    <property type="entry name" value="FAD/NAD-bd_sf"/>
</dbReference>
<dbReference type="SUPFAM" id="SSF54862">
    <property type="entry name" value="4Fe-4S ferredoxins"/>
    <property type="match status" value="1"/>
</dbReference>
<sequence length="637" mass="69739">MHQDSDREQTQHVKKASGFAVRIPDHAYWRRLINCQDACPVHTDARGYVRAIAAGNYELAYLIARGPNPLASLCGRICGAPCEVNCRRGSVDRPIAIRALKRFATEQFGPETWKLEGDYFKKWLAQRVVPQLCEVRDELRWLLERSPVSGDAAPTATIIGSGPAGLACAHDLALLGIKPVILEMEPVPAGMLYAGVPEYRLPRDVIRAEVGVIESLGVEIRCGVEVGKDVSFDELRAEYDAVVIAVGAKRSRSLPIPGVQGPGVMGGVDFLRDVALRNPVELGRRIVVIGGGNVAYDVARTVLRQAYFDMARTALRQPRVEQAHLCCLESLMEMPADDVEIVEGAEEGILLHNSMGPKEILRDEQGRVTGVVFQKVLRVYDEKKRFSPQFDPTILTTIDCDTVLLAVGQSTDLSFVDPKLHGIEVSERGIPTVDPDSLASTAEGVFFAGDVAHGPGLMISAIASGKRAARSVYAYLTGRSLETSAFDCHINLVGYEREKGYERIARVYIPITDAKERLRGHDVSVELGYSQPLALREASRCLDCGVNTIFDSEKCVLCGGCADVCPTLCLRLVSPESLEQDDELRSLIKHISTQEPGAQISAIIKDEEKCIRCACCAQRCPTGAITMERFCFREAIS</sequence>
<evidence type="ECO:0000259" key="4">
    <source>
        <dbReference type="PROSITE" id="PS51379"/>
    </source>
</evidence>
<evidence type="ECO:0000256" key="2">
    <source>
        <dbReference type="ARBA" id="ARBA00023004"/>
    </source>
</evidence>
<dbReference type="InterPro" id="IPR017896">
    <property type="entry name" value="4Fe4S_Fe-S-bd"/>
</dbReference>
<dbReference type="PROSITE" id="PS00198">
    <property type="entry name" value="4FE4S_FER_1"/>
    <property type="match status" value="1"/>
</dbReference>
<dbReference type="PANTHER" id="PTHR42783">
    <property type="entry name" value="GLUTAMATE SYNTHASE [NADPH] SMALL CHAIN"/>
    <property type="match status" value="1"/>
</dbReference>
<dbReference type="GO" id="GO:0016491">
    <property type="term" value="F:oxidoreductase activity"/>
    <property type="evidence" value="ECO:0007669"/>
    <property type="project" value="InterPro"/>
</dbReference>
<gene>
    <name evidence="5" type="ORF">C4532_01940</name>
</gene>
<dbReference type="SUPFAM" id="SSF51971">
    <property type="entry name" value="Nucleotide-binding domain"/>
    <property type="match status" value="1"/>
</dbReference>
<feature type="domain" description="4Fe-4S ferredoxin-type" evidence="4">
    <location>
        <begin position="601"/>
        <end position="630"/>
    </location>
</feature>
<evidence type="ECO:0000256" key="1">
    <source>
        <dbReference type="ARBA" id="ARBA00022723"/>
    </source>
</evidence>
<proteinExistence type="predicted"/>
<keyword evidence="2" id="KW-0408">Iron</keyword>
<comment type="caution">
    <text evidence="5">The sequence shown here is derived from an EMBL/GenBank/DDBJ whole genome shotgun (WGS) entry which is preliminary data.</text>
</comment>
<accession>A0A419F896</accession>
<protein>
    <submittedName>
        <fullName evidence="5">4Fe-4S dicluster domain-containing protein</fullName>
    </submittedName>
</protein>
<dbReference type="EMBL" id="QZKI01000013">
    <property type="protein sequence ID" value="RJP74601.1"/>
    <property type="molecule type" value="Genomic_DNA"/>
</dbReference>
<dbReference type="SUPFAM" id="SSF51905">
    <property type="entry name" value="FAD/NAD(P)-binding domain"/>
    <property type="match status" value="1"/>
</dbReference>
<dbReference type="Pfam" id="PF07992">
    <property type="entry name" value="Pyr_redox_2"/>
    <property type="match status" value="1"/>
</dbReference>